<feature type="region of interest" description="Disordered" evidence="4">
    <location>
        <begin position="1"/>
        <end position="23"/>
    </location>
</feature>
<dbReference type="SMART" id="SM00641">
    <property type="entry name" value="Glyco_25"/>
    <property type="match status" value="1"/>
</dbReference>
<dbReference type="GO" id="GO:0009253">
    <property type="term" value="P:peptidoglycan catabolic process"/>
    <property type="evidence" value="ECO:0007669"/>
    <property type="project" value="InterPro"/>
</dbReference>
<comment type="caution">
    <text evidence="5">The sequence shown here is derived from an EMBL/GenBank/DDBJ whole genome shotgun (WGS) entry which is preliminary data.</text>
</comment>
<organism evidence="5 6">
    <name type="scientific">Fulvimarina endophytica</name>
    <dbReference type="NCBI Taxonomy" id="2293836"/>
    <lineage>
        <taxon>Bacteria</taxon>
        <taxon>Pseudomonadati</taxon>
        <taxon>Pseudomonadota</taxon>
        <taxon>Alphaproteobacteria</taxon>
        <taxon>Hyphomicrobiales</taxon>
        <taxon>Aurantimonadaceae</taxon>
        <taxon>Fulvimarina</taxon>
    </lineage>
</organism>
<dbReference type="OrthoDB" id="9798192at2"/>
<dbReference type="SUPFAM" id="SSF51445">
    <property type="entry name" value="(Trans)glycosidases"/>
    <property type="match status" value="1"/>
</dbReference>
<evidence type="ECO:0000256" key="2">
    <source>
        <dbReference type="ARBA" id="ARBA00022801"/>
    </source>
</evidence>
<keyword evidence="3" id="KW-0326">Glycosidase</keyword>
<name>A0A371X0R1_9HYPH</name>
<evidence type="ECO:0000256" key="1">
    <source>
        <dbReference type="ARBA" id="ARBA00010646"/>
    </source>
</evidence>
<keyword evidence="6" id="KW-1185">Reference proteome</keyword>
<gene>
    <name evidence="5" type="ORF">DYI37_12555</name>
</gene>
<evidence type="ECO:0000313" key="5">
    <source>
        <dbReference type="EMBL" id="RFC62796.1"/>
    </source>
</evidence>
<dbReference type="EMBL" id="QURL01000005">
    <property type="protein sequence ID" value="RFC62796.1"/>
    <property type="molecule type" value="Genomic_DNA"/>
</dbReference>
<dbReference type="InterPro" id="IPR002053">
    <property type="entry name" value="Glyco_hydro_25"/>
</dbReference>
<dbReference type="InterPro" id="IPR018077">
    <property type="entry name" value="Glyco_hydro_fam25_subgr"/>
</dbReference>
<sequence length="280" mass="31469">MADSRSSTTGHGRPFARHGTGRRPAGALAAGVLALFLSACSSSMPLSTESLGLGYPGIALSEFKGQKPSDYPVHGIDVSKYQGTIDWNAVRAGGIEFAYLKSTEGGDMLDSRFMDNWNGAARAGVPRGAYHFWYHCRSGVEQADWFIRNVPKDPRALPPVIDVEWTPFSPTCTARPARENLIREVMAMADKLERHYGQRPVLYIPIDVHRERWVDATNTHEIWARAVADHPDNVYERRKFRFWQYTESGTVPGIRGGVDKNVFAGTRDDWQKWLRHHTRG</sequence>
<dbReference type="PROSITE" id="PS51904">
    <property type="entry name" value="GLYCOSYL_HYDROL_F25_2"/>
    <property type="match status" value="1"/>
</dbReference>
<dbReference type="PANTHER" id="PTHR34135">
    <property type="entry name" value="LYSOZYME"/>
    <property type="match status" value="1"/>
</dbReference>
<keyword evidence="2 5" id="KW-0378">Hydrolase</keyword>
<dbReference type="InterPro" id="IPR017853">
    <property type="entry name" value="GH"/>
</dbReference>
<protein>
    <submittedName>
        <fullName evidence="5">Glycosyl hydrolase family 25</fullName>
    </submittedName>
</protein>
<evidence type="ECO:0000313" key="6">
    <source>
        <dbReference type="Proteomes" id="UP000264310"/>
    </source>
</evidence>
<dbReference type="GO" id="GO:0003796">
    <property type="term" value="F:lysozyme activity"/>
    <property type="evidence" value="ECO:0007669"/>
    <property type="project" value="InterPro"/>
</dbReference>
<dbReference type="Proteomes" id="UP000264310">
    <property type="component" value="Unassembled WGS sequence"/>
</dbReference>
<dbReference type="Gene3D" id="3.20.20.80">
    <property type="entry name" value="Glycosidases"/>
    <property type="match status" value="1"/>
</dbReference>
<evidence type="ECO:0000256" key="3">
    <source>
        <dbReference type="ARBA" id="ARBA00023295"/>
    </source>
</evidence>
<dbReference type="AlphaFoldDB" id="A0A371X0R1"/>
<comment type="similarity">
    <text evidence="1">Belongs to the glycosyl hydrolase 25 family.</text>
</comment>
<feature type="compositionally biased region" description="Polar residues" evidence="4">
    <location>
        <begin position="1"/>
        <end position="10"/>
    </location>
</feature>
<reference evidence="5 6" key="1">
    <citation type="submission" date="2018-08" db="EMBL/GenBank/DDBJ databases">
        <title>Fulvimarina sp. 85, whole genome shotgun sequence.</title>
        <authorList>
            <person name="Tuo L."/>
        </authorList>
    </citation>
    <scope>NUCLEOTIDE SEQUENCE [LARGE SCALE GENOMIC DNA]</scope>
    <source>
        <strain evidence="5 6">85</strain>
    </source>
</reference>
<proteinExistence type="inferred from homology"/>
<evidence type="ECO:0000256" key="4">
    <source>
        <dbReference type="SAM" id="MobiDB-lite"/>
    </source>
</evidence>
<dbReference type="CDD" id="cd06413">
    <property type="entry name" value="GH25_muramidase_1"/>
    <property type="match status" value="1"/>
</dbReference>
<dbReference type="GO" id="GO:0016052">
    <property type="term" value="P:carbohydrate catabolic process"/>
    <property type="evidence" value="ECO:0007669"/>
    <property type="project" value="TreeGrafter"/>
</dbReference>
<dbReference type="Pfam" id="PF01183">
    <property type="entry name" value="Glyco_hydro_25"/>
    <property type="match status" value="1"/>
</dbReference>
<dbReference type="GO" id="GO:0016998">
    <property type="term" value="P:cell wall macromolecule catabolic process"/>
    <property type="evidence" value="ECO:0007669"/>
    <property type="project" value="InterPro"/>
</dbReference>
<dbReference type="PANTHER" id="PTHR34135:SF2">
    <property type="entry name" value="LYSOZYME"/>
    <property type="match status" value="1"/>
</dbReference>
<accession>A0A371X0R1</accession>
<dbReference type="RefSeq" id="WP_116683611.1">
    <property type="nucleotide sequence ID" value="NZ_QURL01000005.1"/>
</dbReference>